<protein>
    <submittedName>
        <fullName evidence="6">Uncharacterized protein</fullName>
    </submittedName>
</protein>
<comment type="caution">
    <text evidence="6">The sequence shown here is derived from an EMBL/GenBank/DDBJ whole genome shotgun (WGS) entry which is preliminary data.</text>
</comment>
<comment type="subcellular location">
    <subcellularLocation>
        <location evidence="1">Nucleus</location>
    </subcellularLocation>
</comment>
<keyword evidence="3" id="KW-0698">rRNA processing</keyword>
<dbReference type="Proteomes" id="UP001140560">
    <property type="component" value="Unassembled WGS sequence"/>
</dbReference>
<reference evidence="6" key="1">
    <citation type="submission" date="2022-10" db="EMBL/GenBank/DDBJ databases">
        <title>Tapping the CABI collections for fungal endophytes: first genome assemblies for Collariella, Neodidymelliopsis, Ascochyta clinopodiicola, Didymella pomorum, Didymosphaeria variabile, Neocosmospora piperis and Neocucurbitaria cava.</title>
        <authorList>
            <person name="Hill R."/>
        </authorList>
    </citation>
    <scope>NUCLEOTIDE SEQUENCE</scope>
    <source>
        <strain evidence="6">IMI 356814</strain>
    </source>
</reference>
<evidence type="ECO:0000256" key="4">
    <source>
        <dbReference type="ARBA" id="ARBA00023242"/>
    </source>
</evidence>
<comment type="similarity">
    <text evidence="2">Belongs to the RRP1 family.</text>
</comment>
<dbReference type="InterPro" id="IPR010301">
    <property type="entry name" value="RRP1"/>
</dbReference>
<dbReference type="GO" id="GO:0005634">
    <property type="term" value="C:nucleus"/>
    <property type="evidence" value="ECO:0007669"/>
    <property type="project" value="UniProtKB-SubCell"/>
</dbReference>
<feature type="region of interest" description="Disordered" evidence="5">
    <location>
        <begin position="210"/>
        <end position="233"/>
    </location>
</feature>
<keyword evidence="7" id="KW-1185">Reference proteome</keyword>
<dbReference type="Pfam" id="PF05997">
    <property type="entry name" value="Nop52"/>
    <property type="match status" value="1"/>
</dbReference>
<sequence length="233" mass="27498">MVTDKKVRDEAFGSLRTYLGAQSEISELDLLKLWKGLFYCLWMQDKPALQQRLSRDLASLVSTLRDPVVMPFLRAFWLTIAREWSHIEALRLDKYLYLIRQYVNVSFQFLSRNNWKKEVVEEWNNVLEEVPLECKDMKIPNGLRYHVMDVFVDELEKVGGSEWEEKEERKQTLETLVQPVEKMAKEGKLKVLRVAAKECLADERLRAWRGQEDEAIDEPEEEDEEAEWGGIED</sequence>
<accession>A0A9W8Y7A9</accession>
<feature type="compositionally biased region" description="Acidic residues" evidence="5">
    <location>
        <begin position="213"/>
        <end position="233"/>
    </location>
</feature>
<proteinExistence type="inferred from homology"/>
<dbReference type="GO" id="GO:0030688">
    <property type="term" value="C:preribosome, small subunit precursor"/>
    <property type="evidence" value="ECO:0007669"/>
    <property type="project" value="InterPro"/>
</dbReference>
<dbReference type="OrthoDB" id="2019504at2759"/>
<dbReference type="AlphaFoldDB" id="A0A9W8Y7A9"/>
<evidence type="ECO:0000256" key="3">
    <source>
        <dbReference type="ARBA" id="ARBA00022552"/>
    </source>
</evidence>
<name>A0A9W8Y7A9_9PLEO</name>
<evidence type="ECO:0000313" key="6">
    <source>
        <dbReference type="EMBL" id="KAJ4367687.1"/>
    </source>
</evidence>
<dbReference type="EMBL" id="JAPEUY010000012">
    <property type="protein sequence ID" value="KAJ4367687.1"/>
    <property type="molecule type" value="Genomic_DNA"/>
</dbReference>
<organism evidence="6 7">
    <name type="scientific">Neocucurbitaria cava</name>
    <dbReference type="NCBI Taxonomy" id="798079"/>
    <lineage>
        <taxon>Eukaryota</taxon>
        <taxon>Fungi</taxon>
        <taxon>Dikarya</taxon>
        <taxon>Ascomycota</taxon>
        <taxon>Pezizomycotina</taxon>
        <taxon>Dothideomycetes</taxon>
        <taxon>Pleosporomycetidae</taxon>
        <taxon>Pleosporales</taxon>
        <taxon>Pleosporineae</taxon>
        <taxon>Cucurbitariaceae</taxon>
        <taxon>Neocucurbitaria</taxon>
    </lineage>
</organism>
<evidence type="ECO:0000256" key="2">
    <source>
        <dbReference type="ARBA" id="ARBA00006374"/>
    </source>
</evidence>
<keyword evidence="4" id="KW-0539">Nucleus</keyword>
<dbReference type="PANTHER" id="PTHR13026">
    <property type="entry name" value="NNP-1 PROTEIN NOVEL NUCLEAR PROTEIN 1 NOP52"/>
    <property type="match status" value="1"/>
</dbReference>
<dbReference type="PANTHER" id="PTHR13026:SF0">
    <property type="entry name" value="RIBOSOMAL RNA PROCESSING 1B"/>
    <property type="match status" value="1"/>
</dbReference>
<dbReference type="GO" id="GO:0006364">
    <property type="term" value="P:rRNA processing"/>
    <property type="evidence" value="ECO:0007669"/>
    <property type="project" value="UniProtKB-KW"/>
</dbReference>
<evidence type="ECO:0000256" key="5">
    <source>
        <dbReference type="SAM" id="MobiDB-lite"/>
    </source>
</evidence>
<evidence type="ECO:0000256" key="1">
    <source>
        <dbReference type="ARBA" id="ARBA00004123"/>
    </source>
</evidence>
<gene>
    <name evidence="6" type="ORF">N0V83_007272</name>
</gene>
<evidence type="ECO:0000313" key="7">
    <source>
        <dbReference type="Proteomes" id="UP001140560"/>
    </source>
</evidence>